<organism evidence="1 2">
    <name type="scientific">Joostella atrarenae</name>
    <dbReference type="NCBI Taxonomy" id="679257"/>
    <lineage>
        <taxon>Bacteria</taxon>
        <taxon>Pseudomonadati</taxon>
        <taxon>Bacteroidota</taxon>
        <taxon>Flavobacteriia</taxon>
        <taxon>Flavobacteriales</taxon>
        <taxon>Flavobacteriaceae</taxon>
        <taxon>Joostella</taxon>
    </lineage>
</organism>
<dbReference type="Proteomes" id="UP000829517">
    <property type="component" value="Unassembled WGS sequence"/>
</dbReference>
<protein>
    <submittedName>
        <fullName evidence="1">Uncharacterized protein</fullName>
    </submittedName>
</protein>
<evidence type="ECO:0000313" key="2">
    <source>
        <dbReference type="Proteomes" id="UP000829517"/>
    </source>
</evidence>
<dbReference type="EMBL" id="JAETXX010000001">
    <property type="protein sequence ID" value="MCF8713603.1"/>
    <property type="molecule type" value="Genomic_DNA"/>
</dbReference>
<comment type="caution">
    <text evidence="1">The sequence shown here is derived from an EMBL/GenBank/DDBJ whole genome shotgun (WGS) entry which is preliminary data.</text>
</comment>
<sequence>MKFDFINSNQLLEIASEEKLYDKLIFQLNKDLKLSNLEEEFGSSISPEKLKRDLHELIFILINDRFADYLNFLYIIDVSENEIKSLDGSDVVKLSEEVTFLVLKREWQKVWFKNKYS</sequence>
<reference evidence="1 2" key="1">
    <citation type="submission" date="2021-01" db="EMBL/GenBank/DDBJ databases">
        <title>Genome sequencing of Joostella atrarenae M1-2 (= KCTC 23194).</title>
        <authorList>
            <person name="Zakaria M.R."/>
            <person name="Lam M.Q."/>
            <person name="Chong C.S."/>
        </authorList>
    </citation>
    <scope>NUCLEOTIDE SEQUENCE [LARGE SCALE GENOMIC DNA]</scope>
    <source>
        <strain evidence="1 2">M1-2</strain>
    </source>
</reference>
<proteinExistence type="predicted"/>
<gene>
    <name evidence="1" type="ORF">JM658_02090</name>
</gene>
<keyword evidence="2" id="KW-1185">Reference proteome</keyword>
<dbReference type="RefSeq" id="WP_236957569.1">
    <property type="nucleotide sequence ID" value="NZ_JAETXX010000001.1"/>
</dbReference>
<accession>A0ABS9IZJ6</accession>
<evidence type="ECO:0000313" key="1">
    <source>
        <dbReference type="EMBL" id="MCF8713603.1"/>
    </source>
</evidence>
<name>A0ABS9IZJ6_9FLAO</name>